<organism evidence="1 2">
    <name type="scientific">Puccinia striiformis</name>
    <dbReference type="NCBI Taxonomy" id="27350"/>
    <lineage>
        <taxon>Eukaryota</taxon>
        <taxon>Fungi</taxon>
        <taxon>Dikarya</taxon>
        <taxon>Basidiomycota</taxon>
        <taxon>Pucciniomycotina</taxon>
        <taxon>Pucciniomycetes</taxon>
        <taxon>Pucciniales</taxon>
        <taxon>Pucciniaceae</taxon>
        <taxon>Puccinia</taxon>
    </lineage>
</organism>
<protein>
    <submittedName>
        <fullName evidence="1">Uncharacterized protein</fullName>
    </submittedName>
</protein>
<dbReference type="EMBL" id="PKSM01000134">
    <property type="protein sequence ID" value="POW08712.1"/>
    <property type="molecule type" value="Genomic_DNA"/>
</dbReference>
<name>A0A2S4VGN3_9BASI</name>
<evidence type="ECO:0000313" key="2">
    <source>
        <dbReference type="Proteomes" id="UP000238274"/>
    </source>
</evidence>
<dbReference type="VEuPathDB" id="FungiDB:PSTT_13884"/>
<dbReference type="AlphaFoldDB" id="A0A2S4VGN3"/>
<sequence>MVGLFACTLVISRSRNESSRMAPGSSLKFLTPTTSKVWFSVIILLTGVINERILCALQPDPVPTWLAWYKMMRDSAFESDLHDFATSPWPDSPLILPHSNKHDRQIDDEQHGTNRIKFEEIERPTVRKKMKKSRHNCGYDSLPFEIFDCHRPSGTEEQVIFEAIRSLKQVDRSRFIKEGEGEYKMLKIPENRIKDFLALVVNRGQNSSGIPRIGESSSSDLTSKQFSIERQSRKRKALARFHSEATREIRAYIRNTESLSSDRKHLLYYFNRVLTLMPLYLFHVDMINTVIPDVGFKGKDNTLRYQRQTAGKHFLEYIKQLVHEYDQSLTKGRSTDDQTLGEGCPTVQYFFKTSNHSSFCWNIILYWVQLSRKTLASSIITDGKKSQKTIMFTFKQLFNETVFQLLKG</sequence>
<keyword evidence="2" id="KW-1185">Reference proteome</keyword>
<accession>A0A2S4VGN3</accession>
<reference evidence="2" key="2">
    <citation type="journal article" date="2018" name="BMC Genomics">
        <title>Genomic insights into host adaptation between the wheat stripe rust pathogen (Puccinia striiformis f. sp. tritici) and the barley stripe rust pathogen (Puccinia striiformis f. sp. hordei).</title>
        <authorList>
            <person name="Xia C."/>
            <person name="Wang M."/>
            <person name="Yin C."/>
            <person name="Cornejo O.E."/>
            <person name="Hulbert S.H."/>
            <person name="Chen X."/>
        </authorList>
    </citation>
    <scope>NUCLEOTIDE SEQUENCE [LARGE SCALE GENOMIC DNA]</scope>
    <source>
        <strain evidence="2">93TX-2</strain>
    </source>
</reference>
<dbReference type="Proteomes" id="UP000238274">
    <property type="component" value="Unassembled WGS sequence"/>
</dbReference>
<proteinExistence type="predicted"/>
<evidence type="ECO:0000313" key="1">
    <source>
        <dbReference type="EMBL" id="POW08712.1"/>
    </source>
</evidence>
<reference evidence="2" key="3">
    <citation type="journal article" date="2018" name="Mol. Plant Microbe Interact.">
        <title>Genome sequence resources for the wheat stripe rust pathogen (Puccinia striiformis f. sp. tritici) and the barley stripe rust pathogen (Puccinia striiformis f. sp. hordei).</title>
        <authorList>
            <person name="Xia C."/>
            <person name="Wang M."/>
            <person name="Yin C."/>
            <person name="Cornejo O.E."/>
            <person name="Hulbert S.H."/>
            <person name="Chen X."/>
        </authorList>
    </citation>
    <scope>NUCLEOTIDE SEQUENCE [LARGE SCALE GENOMIC DNA]</scope>
    <source>
        <strain evidence="2">93TX-2</strain>
    </source>
</reference>
<gene>
    <name evidence="1" type="ORF">PSHT_09421</name>
</gene>
<comment type="caution">
    <text evidence="1">The sequence shown here is derived from an EMBL/GenBank/DDBJ whole genome shotgun (WGS) entry which is preliminary data.</text>
</comment>
<dbReference type="OrthoDB" id="2496893at2759"/>
<reference evidence="1 2" key="1">
    <citation type="submission" date="2017-12" db="EMBL/GenBank/DDBJ databases">
        <title>Gene loss provides genomic basis for host adaptation in cereal stripe rust fungi.</title>
        <authorList>
            <person name="Xia C."/>
        </authorList>
    </citation>
    <scope>NUCLEOTIDE SEQUENCE [LARGE SCALE GENOMIC DNA]</scope>
    <source>
        <strain evidence="1 2">93TX-2</strain>
    </source>
</reference>
<dbReference type="VEuPathDB" id="FungiDB:PSHT_09421"/>